<evidence type="ECO:0000256" key="1">
    <source>
        <dbReference type="SAM" id="MobiDB-lite"/>
    </source>
</evidence>
<evidence type="ECO:0000313" key="2">
    <source>
        <dbReference type="EMBL" id="NVF12934.1"/>
    </source>
</evidence>
<dbReference type="AlphaFoldDB" id="A0A7Y6R9N1"/>
<keyword evidence="3" id="KW-1185">Reference proteome</keyword>
<protein>
    <submittedName>
        <fullName evidence="2">Uncharacterized protein</fullName>
    </submittedName>
</protein>
<proteinExistence type="predicted"/>
<dbReference type="EMBL" id="JABWCV010000002">
    <property type="protein sequence ID" value="NVF12934.1"/>
    <property type="molecule type" value="Genomic_DNA"/>
</dbReference>
<feature type="region of interest" description="Disordered" evidence="1">
    <location>
        <begin position="27"/>
        <end position="47"/>
    </location>
</feature>
<reference evidence="2 3" key="1">
    <citation type="submission" date="2020-06" db="EMBL/GenBank/DDBJ databases">
        <title>Halomonas sp. QX-1 draft genome sequence.</title>
        <authorList>
            <person name="Qiu X."/>
        </authorList>
    </citation>
    <scope>NUCLEOTIDE SEQUENCE [LARGE SCALE GENOMIC DNA]</scope>
    <source>
        <strain evidence="2 3">QX-1</strain>
    </source>
</reference>
<organism evidence="2 3">
    <name type="scientific">Vreelandella maris</name>
    <dbReference type="NCBI Taxonomy" id="2729617"/>
    <lineage>
        <taxon>Bacteria</taxon>
        <taxon>Pseudomonadati</taxon>
        <taxon>Pseudomonadota</taxon>
        <taxon>Gammaproteobacteria</taxon>
        <taxon>Oceanospirillales</taxon>
        <taxon>Halomonadaceae</taxon>
        <taxon>Vreelandella</taxon>
    </lineage>
</organism>
<dbReference type="Proteomes" id="UP000589984">
    <property type="component" value="Unassembled WGS sequence"/>
</dbReference>
<sequence length="47" mass="5452">MYPQAVDDKRAAINRLYQDRERMRTLTLGGLEQSREQGAADQRSARE</sequence>
<name>A0A7Y6R9N1_9GAMM</name>
<evidence type="ECO:0000313" key="3">
    <source>
        <dbReference type="Proteomes" id="UP000589984"/>
    </source>
</evidence>
<dbReference type="RefSeq" id="WP_176302152.1">
    <property type="nucleotide sequence ID" value="NZ_JABWCV010000002.1"/>
</dbReference>
<comment type="caution">
    <text evidence="2">The sequence shown here is derived from an EMBL/GenBank/DDBJ whole genome shotgun (WGS) entry which is preliminary data.</text>
</comment>
<gene>
    <name evidence="2" type="ORF">HUO07_01945</name>
</gene>
<accession>A0A7Y6R9N1</accession>